<evidence type="ECO:0000259" key="3">
    <source>
        <dbReference type="PROSITE" id="PS50887"/>
    </source>
</evidence>
<accession>E0IAL4</accession>
<feature type="domain" description="MHYT" evidence="4">
    <location>
        <begin position="8"/>
        <end position="202"/>
    </location>
</feature>
<keyword evidence="6" id="KW-1185">Reference proteome</keyword>
<evidence type="ECO:0000256" key="1">
    <source>
        <dbReference type="PROSITE-ProRule" id="PRU00244"/>
    </source>
</evidence>
<dbReference type="InterPro" id="IPR029787">
    <property type="entry name" value="Nucleotide_cyclase"/>
</dbReference>
<dbReference type="SUPFAM" id="SSF55073">
    <property type="entry name" value="Nucleotide cyclase"/>
    <property type="match status" value="1"/>
</dbReference>
<dbReference type="PANTHER" id="PTHR44757">
    <property type="entry name" value="DIGUANYLATE CYCLASE DGCP"/>
    <property type="match status" value="1"/>
</dbReference>
<dbReference type="Pfam" id="PF00563">
    <property type="entry name" value="EAL"/>
    <property type="match status" value="1"/>
</dbReference>
<dbReference type="CDD" id="cd01948">
    <property type="entry name" value="EAL"/>
    <property type="match status" value="1"/>
</dbReference>
<dbReference type="GO" id="GO:0016020">
    <property type="term" value="C:membrane"/>
    <property type="evidence" value="ECO:0007669"/>
    <property type="project" value="UniProtKB-UniRule"/>
</dbReference>
<dbReference type="PROSITE" id="PS50924">
    <property type="entry name" value="MHYT"/>
    <property type="match status" value="1"/>
</dbReference>
<dbReference type="SMART" id="SM00267">
    <property type="entry name" value="GGDEF"/>
    <property type="match status" value="1"/>
</dbReference>
<dbReference type="InterPro" id="IPR005330">
    <property type="entry name" value="MHYT_dom"/>
</dbReference>
<feature type="transmembrane region" description="Helical" evidence="1">
    <location>
        <begin position="108"/>
        <end position="131"/>
    </location>
</feature>
<keyword evidence="1" id="KW-1133">Transmembrane helix</keyword>
<dbReference type="PANTHER" id="PTHR44757:SF2">
    <property type="entry name" value="BIOFILM ARCHITECTURE MAINTENANCE PROTEIN MBAA"/>
    <property type="match status" value="1"/>
</dbReference>
<feature type="transmembrane region" description="Helical" evidence="1">
    <location>
        <begin position="12"/>
        <end position="32"/>
    </location>
</feature>
<dbReference type="CDD" id="cd01949">
    <property type="entry name" value="GGDEF"/>
    <property type="match status" value="1"/>
</dbReference>
<keyword evidence="1" id="KW-0472">Membrane</keyword>
<dbReference type="PROSITE" id="PS50883">
    <property type="entry name" value="EAL"/>
    <property type="match status" value="1"/>
</dbReference>
<feature type="domain" description="EAL" evidence="2">
    <location>
        <begin position="414"/>
        <end position="668"/>
    </location>
</feature>
<feature type="transmembrane region" description="Helical" evidence="1">
    <location>
        <begin position="44"/>
        <end position="72"/>
    </location>
</feature>
<evidence type="ECO:0000313" key="6">
    <source>
        <dbReference type="Proteomes" id="UP000005387"/>
    </source>
</evidence>
<dbReference type="NCBIfam" id="TIGR00254">
    <property type="entry name" value="GGDEF"/>
    <property type="match status" value="1"/>
</dbReference>
<dbReference type="Pfam" id="PF00990">
    <property type="entry name" value="GGDEF"/>
    <property type="match status" value="1"/>
</dbReference>
<name>E0IAL4_9BACL</name>
<evidence type="ECO:0000313" key="5">
    <source>
        <dbReference type="EMBL" id="EFM10418.1"/>
    </source>
</evidence>
<feature type="transmembrane region" description="Helical" evidence="1">
    <location>
        <begin position="143"/>
        <end position="162"/>
    </location>
</feature>
<reference evidence="5 6" key="1">
    <citation type="submission" date="2010-07" db="EMBL/GenBank/DDBJ databases">
        <title>The draft genome of Paenibacillus curdlanolyticus YK9.</title>
        <authorList>
            <consortium name="US DOE Joint Genome Institute (JGI-PGF)"/>
            <person name="Lucas S."/>
            <person name="Copeland A."/>
            <person name="Lapidus A."/>
            <person name="Cheng J.-F."/>
            <person name="Bruce D."/>
            <person name="Goodwin L."/>
            <person name="Pitluck S."/>
            <person name="Land M.L."/>
            <person name="Hauser L."/>
            <person name="Chang Y.-J."/>
            <person name="Jeffries C."/>
            <person name="Anderson I.J."/>
            <person name="Johnson E."/>
            <person name="Loganathan U."/>
            <person name="Mulhopadhyay B."/>
            <person name="Kyrpides N."/>
            <person name="Woyke T.J."/>
        </authorList>
    </citation>
    <scope>NUCLEOTIDE SEQUENCE [LARGE SCALE GENOMIC DNA]</scope>
    <source>
        <strain evidence="5 6">YK9</strain>
    </source>
</reference>
<dbReference type="Proteomes" id="UP000005387">
    <property type="component" value="Unassembled WGS sequence"/>
</dbReference>
<dbReference type="Gene3D" id="3.30.70.270">
    <property type="match status" value="1"/>
</dbReference>
<dbReference type="Pfam" id="PF03707">
    <property type="entry name" value="MHYT"/>
    <property type="match status" value="2"/>
</dbReference>
<dbReference type="SMART" id="SM00052">
    <property type="entry name" value="EAL"/>
    <property type="match status" value="1"/>
</dbReference>
<sequence>MMMLQGTYSLGIVALSFIIATLSSFSALHTIGRVLQAHGRSKQGWMLVGAFVMGCGIWSMHFVGMIAFHLHVQVTYDVPTTALSLVAAIAASYIAFYLTQRSESRRSLIFVGGIVMGLGIAGMHYIGMSALRLPGEMRYEPSYLVLSVGVAIVVSYAALYLFSRVRTTNMNRSALRKWFAAALMGLAVCGMHYTGMRAVSFWCGGGEMMDESPLNVFLVSAVTTAMLLLLLISWGMVYIDRAVLVRMAYTDPLTGLPNRYELSNRFDWFLQRANQGAVLFVDIDQFKTINDTLGHEIGDLLVLDASKRLAQLSESLQVFRIGGDEFLLIISNVGQAEAEEMASRLLASIHRPFQLDGHELYVTCSIGISLYPEHGRDQTLLLKTADTAMYDAKSKGKNRFQLFHHGMEQRLVRRMALEKDLRRAMKRGGEFVVHYQPKWDTRIGGPSGFEALVRWQHPELGLVPPSEFIPIAEETGLIVGLSRFVLQQACQDCLRWERDGYGELTIAVNTSVKLFDSHLLYDTVRESLEQCKLPPERLELEITESIVIHDMTDVIAQLNQIRSLGVKVSMDDFGSGYSSLGTLDRIPIDTVKIDRMFVNESHLPAKQAIIRTIVMLAQQLGLEVVAEGVEEEQQVALLIESGCPVIQGYYFGKPMDDIRVRVWLDDLAYKEAACADGK</sequence>
<dbReference type="EMBL" id="AEDD01000007">
    <property type="protein sequence ID" value="EFM10418.1"/>
    <property type="molecule type" value="Genomic_DNA"/>
</dbReference>
<dbReference type="InterPro" id="IPR035919">
    <property type="entry name" value="EAL_sf"/>
</dbReference>
<feature type="transmembrane region" description="Helical" evidence="1">
    <location>
        <begin position="174"/>
        <end position="194"/>
    </location>
</feature>
<protein>
    <submittedName>
        <fullName evidence="5">Diguanylate cyclase/phosphodiesterase with MHYT sensor</fullName>
    </submittedName>
</protein>
<evidence type="ECO:0000259" key="2">
    <source>
        <dbReference type="PROSITE" id="PS50883"/>
    </source>
</evidence>
<gene>
    <name evidence="5" type="ORF">PaecuDRAFT_2854</name>
</gene>
<dbReference type="AlphaFoldDB" id="E0IAL4"/>
<dbReference type="InterPro" id="IPR000160">
    <property type="entry name" value="GGDEF_dom"/>
</dbReference>
<dbReference type="InterPro" id="IPR001633">
    <property type="entry name" value="EAL_dom"/>
</dbReference>
<evidence type="ECO:0000259" key="4">
    <source>
        <dbReference type="PROSITE" id="PS50924"/>
    </source>
</evidence>
<dbReference type="InterPro" id="IPR043128">
    <property type="entry name" value="Rev_trsase/Diguanyl_cyclase"/>
</dbReference>
<feature type="transmembrane region" description="Helical" evidence="1">
    <location>
        <begin position="214"/>
        <end position="239"/>
    </location>
</feature>
<feature type="domain" description="GGDEF" evidence="3">
    <location>
        <begin position="274"/>
        <end position="405"/>
    </location>
</feature>
<dbReference type="Gene3D" id="3.20.20.450">
    <property type="entry name" value="EAL domain"/>
    <property type="match status" value="1"/>
</dbReference>
<dbReference type="InterPro" id="IPR052155">
    <property type="entry name" value="Biofilm_reg_signaling"/>
</dbReference>
<dbReference type="STRING" id="717606.PaecuDRAFT_2854"/>
<dbReference type="RefSeq" id="WP_006038844.1">
    <property type="nucleotide sequence ID" value="NZ_AEDD01000007.1"/>
</dbReference>
<organism evidence="5 6">
    <name type="scientific">Paenibacillus curdlanolyticus YK9</name>
    <dbReference type="NCBI Taxonomy" id="717606"/>
    <lineage>
        <taxon>Bacteria</taxon>
        <taxon>Bacillati</taxon>
        <taxon>Bacillota</taxon>
        <taxon>Bacilli</taxon>
        <taxon>Bacillales</taxon>
        <taxon>Paenibacillaceae</taxon>
        <taxon>Paenibacillus</taxon>
    </lineage>
</organism>
<keyword evidence="1" id="KW-0812">Transmembrane</keyword>
<dbReference type="SUPFAM" id="SSF141868">
    <property type="entry name" value="EAL domain-like"/>
    <property type="match status" value="1"/>
</dbReference>
<dbReference type="eggNOG" id="COG5001">
    <property type="taxonomic scope" value="Bacteria"/>
</dbReference>
<dbReference type="PROSITE" id="PS50887">
    <property type="entry name" value="GGDEF"/>
    <property type="match status" value="1"/>
</dbReference>
<feature type="transmembrane region" description="Helical" evidence="1">
    <location>
        <begin position="78"/>
        <end position="96"/>
    </location>
</feature>
<proteinExistence type="predicted"/>